<dbReference type="Pfam" id="PF15550">
    <property type="entry name" value="Draxin"/>
    <property type="match status" value="1"/>
</dbReference>
<evidence type="ECO:0000256" key="4">
    <source>
        <dbReference type="ARBA" id="ARBA00023180"/>
    </source>
</evidence>
<comment type="function">
    <text evidence="5">Chemorepulsive axon guidance protein required for the development of spinal cord and forebrain commissures. Acts as a chemorepulsive guidance protein for commissural axons during development. Able to inhibit or repel neurite outgrowth from dorsal spinal cord.</text>
</comment>
<dbReference type="GO" id="GO:0030900">
    <property type="term" value="P:forebrain development"/>
    <property type="evidence" value="ECO:0007669"/>
    <property type="project" value="UniProtKB-UniRule"/>
</dbReference>
<evidence type="ECO:0000313" key="7">
    <source>
        <dbReference type="Ensembl" id="ENSCCRP00000072440.2"/>
    </source>
</evidence>
<feature type="compositionally biased region" description="Basic residues" evidence="6">
    <location>
        <begin position="323"/>
        <end position="333"/>
    </location>
</feature>
<keyword evidence="1 5" id="KW-0217">Developmental protein</keyword>
<dbReference type="PANTHER" id="PTHR28610">
    <property type="entry name" value="DRAXIN"/>
    <property type="match status" value="1"/>
</dbReference>
<dbReference type="InterPro" id="IPR029094">
    <property type="entry name" value="Draxin"/>
</dbReference>
<reference evidence="7" key="1">
    <citation type="submission" date="2025-08" db="UniProtKB">
        <authorList>
            <consortium name="Ensembl"/>
        </authorList>
    </citation>
    <scope>IDENTIFICATION</scope>
</reference>
<comment type="similarity">
    <text evidence="5">Belongs to the draxin family.</text>
</comment>
<dbReference type="AlphaFoldDB" id="A0A8C1E5U9"/>
<evidence type="ECO:0000256" key="1">
    <source>
        <dbReference type="ARBA" id="ARBA00022473"/>
    </source>
</evidence>
<feature type="compositionally biased region" description="Basic and acidic residues" evidence="6">
    <location>
        <begin position="166"/>
        <end position="176"/>
    </location>
</feature>
<dbReference type="GO" id="GO:0090090">
    <property type="term" value="P:negative regulation of canonical Wnt signaling pathway"/>
    <property type="evidence" value="ECO:0007669"/>
    <property type="project" value="Ensembl"/>
</dbReference>
<feature type="region of interest" description="Disordered" evidence="6">
    <location>
        <begin position="96"/>
        <end position="226"/>
    </location>
</feature>
<dbReference type="PANTHER" id="PTHR28610:SF1">
    <property type="entry name" value="DRAXIN"/>
    <property type="match status" value="1"/>
</dbReference>
<dbReference type="OMA" id="VMASSWC"/>
<keyword evidence="3" id="KW-0732">Signal</keyword>
<dbReference type="GO" id="GO:0005576">
    <property type="term" value="C:extracellular region"/>
    <property type="evidence" value="ECO:0007669"/>
    <property type="project" value="UniProtKB-SubCell"/>
</dbReference>
<dbReference type="GeneTree" id="ENSGT00390000013828"/>
<organism evidence="7 8">
    <name type="scientific">Cyprinus carpio carpio</name>
    <dbReference type="NCBI Taxonomy" id="630221"/>
    <lineage>
        <taxon>Eukaryota</taxon>
        <taxon>Metazoa</taxon>
        <taxon>Chordata</taxon>
        <taxon>Craniata</taxon>
        <taxon>Vertebrata</taxon>
        <taxon>Euteleostomi</taxon>
        <taxon>Actinopterygii</taxon>
        <taxon>Neopterygii</taxon>
        <taxon>Teleostei</taxon>
        <taxon>Ostariophysi</taxon>
        <taxon>Cypriniformes</taxon>
        <taxon>Cyprinidae</taxon>
        <taxon>Cyprininae</taxon>
        <taxon>Cyprinus</taxon>
    </lineage>
</organism>
<comment type="subcellular location">
    <subcellularLocation>
        <location evidence="5">Secreted</location>
    </subcellularLocation>
</comment>
<dbReference type="GO" id="GO:0016055">
    <property type="term" value="P:Wnt signaling pathway"/>
    <property type="evidence" value="ECO:0007669"/>
    <property type="project" value="InterPro"/>
</dbReference>
<feature type="compositionally biased region" description="Basic and acidic residues" evidence="6">
    <location>
        <begin position="202"/>
        <end position="222"/>
    </location>
</feature>
<reference evidence="7" key="2">
    <citation type="submission" date="2025-09" db="UniProtKB">
        <authorList>
            <consortium name="Ensembl"/>
        </authorList>
    </citation>
    <scope>IDENTIFICATION</scope>
</reference>
<feature type="region of interest" description="Disordered" evidence="6">
    <location>
        <begin position="273"/>
        <end position="294"/>
    </location>
</feature>
<evidence type="ECO:0000313" key="8">
    <source>
        <dbReference type="Proteomes" id="UP001108240"/>
    </source>
</evidence>
<sequence>MITKDSAHFKNRELSFVYNHHHILSFFSYTLLSRTMEFPGHPPFALILCGIGSHHPLVALCLKMAALGFCHLLAVLLITLSRTSYSSEIPSENAKKCLIGSTPSDSKQDQDMGLLGSSQRRRYWTRKDRDSIGLHSQRPLDQPEDDGTSLEGLSPVRLEMGPGDSMRMEVHEEVRGPAHMRRGNPPPEGELNRKGRRHGHGHQADHRKEEGKRDKGRAKGDLYDPEPELDSLLKDMNAFEDGFYTSPPNHDNAPLTEAPSHLFPILVTTAINEHPPTLSPASTKPQKSGRGKAQGEVMPTLDMALFDWTDYEDMKPVDTWPSNKRKDKRRGKNKNNGNTTLDADVIDPCDHHLDCLPGSCCDLREHECKPHNRGLNNKCYDDCMCEEGLRCYAKFHRKRRVTRRRGRCVEPESANSNQGAFITI</sequence>
<evidence type="ECO:0000256" key="3">
    <source>
        <dbReference type="ARBA" id="ARBA00022729"/>
    </source>
</evidence>
<evidence type="ECO:0000256" key="5">
    <source>
        <dbReference type="HAMAP-Rule" id="MF_03060"/>
    </source>
</evidence>
<gene>
    <name evidence="5" type="primary">DRAXIN</name>
</gene>
<keyword evidence="4" id="KW-0325">Glycoprotein</keyword>
<accession>A0A8C1E5U9</accession>
<feature type="region of interest" description="Disordered" evidence="6">
    <location>
        <begin position="317"/>
        <end position="339"/>
    </location>
</feature>
<dbReference type="Proteomes" id="UP001108240">
    <property type="component" value="Unplaced"/>
</dbReference>
<proteinExistence type="inferred from homology"/>
<dbReference type="Ensembl" id="ENSCCRT00000078503.2">
    <property type="protein sequence ID" value="ENSCCRP00000072440.2"/>
    <property type="gene ID" value="ENSCCRG00000039110.2"/>
</dbReference>
<dbReference type="HAMAP" id="MF_03060">
    <property type="entry name" value="Draxin"/>
    <property type="match status" value="1"/>
</dbReference>
<dbReference type="GO" id="GO:0021516">
    <property type="term" value="P:dorsal spinal cord development"/>
    <property type="evidence" value="ECO:0007669"/>
    <property type="project" value="UniProtKB-UniRule"/>
</dbReference>
<keyword evidence="8" id="KW-1185">Reference proteome</keyword>
<dbReference type="GO" id="GO:0021528">
    <property type="term" value="P:commissural neuron differentiation in spinal cord"/>
    <property type="evidence" value="ECO:0007669"/>
    <property type="project" value="UniProtKB-UniRule"/>
</dbReference>
<protein>
    <recommendedName>
        <fullName evidence="5">Draxin</fullName>
    </recommendedName>
    <alternativeName>
        <fullName evidence="5">Dorsal inhibitory axon guidance protein</fullName>
    </alternativeName>
    <alternativeName>
        <fullName evidence="5">Dorsal repulsive axon guidance protein</fullName>
    </alternativeName>
</protein>
<evidence type="ECO:0000256" key="6">
    <source>
        <dbReference type="SAM" id="MobiDB-lite"/>
    </source>
</evidence>
<evidence type="ECO:0000256" key="2">
    <source>
        <dbReference type="ARBA" id="ARBA00022525"/>
    </source>
</evidence>
<dbReference type="GO" id="GO:0007411">
    <property type="term" value="P:axon guidance"/>
    <property type="evidence" value="ECO:0007669"/>
    <property type="project" value="UniProtKB-UniRule"/>
</dbReference>
<keyword evidence="2 5" id="KW-0964">Secreted</keyword>
<name>A0A8C1E5U9_CYPCA</name>